<dbReference type="SUPFAM" id="SSF47986">
    <property type="entry name" value="DEATH domain"/>
    <property type="match status" value="1"/>
</dbReference>
<evidence type="ECO:0000256" key="13">
    <source>
        <dbReference type="ARBA" id="ARBA00023180"/>
    </source>
</evidence>
<evidence type="ECO:0000256" key="16">
    <source>
        <dbReference type="ARBA" id="ARBA00032338"/>
    </source>
</evidence>
<name>A0A8B9IRV1_9PSIT</name>
<evidence type="ECO:0000256" key="11">
    <source>
        <dbReference type="ARBA" id="ARBA00023157"/>
    </source>
</evidence>
<reference evidence="23" key="2">
    <citation type="submission" date="2025-09" db="UniProtKB">
        <authorList>
            <consortium name="Ensembl"/>
        </authorList>
    </citation>
    <scope>IDENTIFICATION</scope>
</reference>
<keyword evidence="5" id="KW-0053">Apoptosis</keyword>
<dbReference type="Proteomes" id="UP000694522">
    <property type="component" value="Unplaced"/>
</dbReference>
<dbReference type="PROSITE" id="PS50017">
    <property type="entry name" value="DEATH_DOMAIN"/>
    <property type="match status" value="1"/>
</dbReference>
<keyword evidence="11 18" id="KW-1015">Disulfide bond</keyword>
<evidence type="ECO:0000313" key="23">
    <source>
        <dbReference type="Ensembl" id="ENSACOP00000000800.1"/>
    </source>
</evidence>
<dbReference type="GO" id="GO:0031265">
    <property type="term" value="C:CD95 death-inducing signaling complex"/>
    <property type="evidence" value="ECO:0007669"/>
    <property type="project" value="TreeGrafter"/>
</dbReference>
<evidence type="ECO:0000313" key="24">
    <source>
        <dbReference type="Proteomes" id="UP000694522"/>
    </source>
</evidence>
<keyword evidence="14" id="KW-0449">Lipoprotein</keyword>
<dbReference type="InterPro" id="IPR001368">
    <property type="entry name" value="TNFR/NGFR_Cys_rich_reg"/>
</dbReference>
<dbReference type="CDD" id="cd10579">
    <property type="entry name" value="TNFRSF6"/>
    <property type="match status" value="1"/>
</dbReference>
<evidence type="ECO:0000256" key="17">
    <source>
        <dbReference type="ARBA" id="ARBA00032502"/>
    </source>
</evidence>
<organism evidence="23 24">
    <name type="scientific">Amazona collaria</name>
    <name type="common">yellow-billed parrot</name>
    <dbReference type="NCBI Taxonomy" id="241587"/>
    <lineage>
        <taxon>Eukaryota</taxon>
        <taxon>Metazoa</taxon>
        <taxon>Chordata</taxon>
        <taxon>Craniata</taxon>
        <taxon>Vertebrata</taxon>
        <taxon>Euteleostomi</taxon>
        <taxon>Archelosauria</taxon>
        <taxon>Archosauria</taxon>
        <taxon>Dinosauria</taxon>
        <taxon>Saurischia</taxon>
        <taxon>Theropoda</taxon>
        <taxon>Coelurosauria</taxon>
        <taxon>Aves</taxon>
        <taxon>Neognathae</taxon>
        <taxon>Neoaves</taxon>
        <taxon>Telluraves</taxon>
        <taxon>Australaves</taxon>
        <taxon>Psittaciformes</taxon>
        <taxon>Psittacidae</taxon>
        <taxon>Amazona</taxon>
    </lineage>
</organism>
<evidence type="ECO:0000256" key="20">
    <source>
        <dbReference type="SAM" id="SignalP"/>
    </source>
</evidence>
<keyword evidence="9 19" id="KW-0472">Membrane</keyword>
<dbReference type="Pfam" id="PF00531">
    <property type="entry name" value="Death"/>
    <property type="match status" value="1"/>
</dbReference>
<evidence type="ECO:0000259" key="21">
    <source>
        <dbReference type="PROSITE" id="PS50017"/>
    </source>
</evidence>
<dbReference type="GO" id="GO:0043066">
    <property type="term" value="P:negative regulation of apoptotic process"/>
    <property type="evidence" value="ECO:0007669"/>
    <property type="project" value="TreeGrafter"/>
</dbReference>
<dbReference type="InterPro" id="IPR008063">
    <property type="entry name" value="Fas_rcpt"/>
</dbReference>
<evidence type="ECO:0000256" key="8">
    <source>
        <dbReference type="ARBA" id="ARBA00022860"/>
    </source>
</evidence>
<dbReference type="Gene3D" id="1.10.533.10">
    <property type="entry name" value="Death Domain, Fas"/>
    <property type="match status" value="1"/>
</dbReference>
<dbReference type="PANTHER" id="PTHR46874">
    <property type="entry name" value="TUMOR NECROSIS FACTOR RECEPTOR SUPERFAMILY MEMBER 6"/>
    <property type="match status" value="1"/>
</dbReference>
<feature type="domain" description="Death" evidence="21">
    <location>
        <begin position="246"/>
        <end position="312"/>
    </location>
</feature>
<dbReference type="SMART" id="SM00208">
    <property type="entry name" value="TNFR"/>
    <property type="match status" value="3"/>
</dbReference>
<dbReference type="GO" id="GO:0005031">
    <property type="term" value="F:tumor necrosis factor receptor activity"/>
    <property type="evidence" value="ECO:0007669"/>
    <property type="project" value="TreeGrafter"/>
</dbReference>
<evidence type="ECO:0000256" key="12">
    <source>
        <dbReference type="ARBA" id="ARBA00023170"/>
    </source>
</evidence>
<dbReference type="Pfam" id="PF00020">
    <property type="entry name" value="TNFR_c6"/>
    <property type="match status" value="2"/>
</dbReference>
<dbReference type="GO" id="GO:0005516">
    <property type="term" value="F:calmodulin binding"/>
    <property type="evidence" value="ECO:0007669"/>
    <property type="project" value="UniProtKB-KW"/>
</dbReference>
<comment type="caution">
    <text evidence="18">Lacks conserved residue(s) required for the propagation of feature annotation.</text>
</comment>
<evidence type="ECO:0000256" key="15">
    <source>
        <dbReference type="ARBA" id="ARBA00030181"/>
    </source>
</evidence>
<evidence type="ECO:0000256" key="7">
    <source>
        <dbReference type="ARBA" id="ARBA00022737"/>
    </source>
</evidence>
<evidence type="ECO:0000256" key="4">
    <source>
        <dbReference type="ARBA" id="ARBA00022475"/>
    </source>
</evidence>
<dbReference type="InterPro" id="IPR000488">
    <property type="entry name" value="Death_dom"/>
</dbReference>
<evidence type="ECO:0000256" key="2">
    <source>
        <dbReference type="ARBA" id="ARBA00004285"/>
    </source>
</evidence>
<dbReference type="GO" id="GO:0006955">
    <property type="term" value="P:immune response"/>
    <property type="evidence" value="ECO:0007669"/>
    <property type="project" value="InterPro"/>
</dbReference>
<dbReference type="InterPro" id="IPR011029">
    <property type="entry name" value="DEATH-like_dom_sf"/>
</dbReference>
<evidence type="ECO:0000256" key="3">
    <source>
        <dbReference type="ARBA" id="ARBA00015761"/>
    </source>
</evidence>
<evidence type="ECO:0000256" key="6">
    <source>
        <dbReference type="ARBA" id="ARBA00022729"/>
    </source>
</evidence>
<feature type="repeat" description="TNFR-Cys" evidence="18">
    <location>
        <begin position="83"/>
        <end position="126"/>
    </location>
</feature>
<keyword evidence="7" id="KW-0677">Repeat</keyword>
<keyword evidence="19" id="KW-0812">Transmembrane</keyword>
<keyword evidence="8" id="KW-0112">Calmodulin-binding</keyword>
<evidence type="ECO:0000256" key="1">
    <source>
        <dbReference type="ARBA" id="ARBA00004251"/>
    </source>
</evidence>
<evidence type="ECO:0000256" key="19">
    <source>
        <dbReference type="SAM" id="Phobius"/>
    </source>
</evidence>
<feature type="domain" description="TNFR-Cys" evidence="22">
    <location>
        <begin position="83"/>
        <end position="126"/>
    </location>
</feature>
<evidence type="ECO:0000259" key="22">
    <source>
        <dbReference type="PROSITE" id="PS50050"/>
    </source>
</evidence>
<keyword evidence="24" id="KW-1185">Reference proteome</keyword>
<dbReference type="GO" id="GO:0009897">
    <property type="term" value="C:external side of plasma membrane"/>
    <property type="evidence" value="ECO:0007669"/>
    <property type="project" value="TreeGrafter"/>
</dbReference>
<dbReference type="PANTHER" id="PTHR46874:SF1">
    <property type="entry name" value="TUMOR NECROSIS FACTOR RECEPTOR SUPERFAMILY MEMBER 6"/>
    <property type="match status" value="1"/>
</dbReference>
<reference evidence="23" key="1">
    <citation type="submission" date="2025-08" db="UniProtKB">
        <authorList>
            <consortium name="Ensembl"/>
        </authorList>
    </citation>
    <scope>IDENTIFICATION</scope>
</reference>
<evidence type="ECO:0000256" key="18">
    <source>
        <dbReference type="PROSITE-ProRule" id="PRU00206"/>
    </source>
</evidence>
<feature type="chain" id="PRO_5033991234" description="Tumor necrosis factor receptor superfamily member 6" evidence="20">
    <location>
        <begin position="21"/>
        <end position="320"/>
    </location>
</feature>
<dbReference type="GO" id="GO:0097527">
    <property type="term" value="P:necroptotic signaling pathway"/>
    <property type="evidence" value="ECO:0007669"/>
    <property type="project" value="TreeGrafter"/>
</dbReference>
<dbReference type="GO" id="GO:0045121">
    <property type="term" value="C:membrane raft"/>
    <property type="evidence" value="ECO:0007669"/>
    <property type="project" value="UniProtKB-SubCell"/>
</dbReference>
<dbReference type="FunFam" id="2.10.50.10:FF:000004">
    <property type="entry name" value="Tumor necrosis factor receptor superfamily member 6"/>
    <property type="match status" value="1"/>
</dbReference>
<feature type="domain" description="TNFR-Cys" evidence="22">
    <location>
        <begin position="127"/>
        <end position="166"/>
    </location>
</feature>
<sequence length="320" mass="36312">MVRGLLSLFLVVALIIETLCKNETEAIMRRAYNKLITRKIIAKRHINCNWDEYSLGGQCCKKCEPGFVKNVSCPTDTSKHCVSCENGKEYIDHINDLAKCLRCASCDSVFGLEVAKNCTQAQNTKCTCAKNHFCNSSVPCRHCNPCTICESGVIEKQCTSTSDTVCGTKETGMPWWAILLAILVTFLTAGGIAYWGKRMWANRKEGHCEFSQPRISDEIAPLRQDVDLSSYVADIVEQMTYEETLKFVRYHRVPETKIDEIIHDNSDTSERKIHFFQAWLQRHGMNGTYEALIRSLRKLQMCAIADKIERKLQEAVSNSE</sequence>
<keyword evidence="10" id="KW-0564">Palmitate</keyword>
<dbReference type="PROSITE" id="PS50050">
    <property type="entry name" value="TNFR_NGFR_2"/>
    <property type="match status" value="2"/>
</dbReference>
<feature type="transmembrane region" description="Helical" evidence="19">
    <location>
        <begin position="175"/>
        <end position="195"/>
    </location>
</feature>
<dbReference type="PRINTS" id="PR01680">
    <property type="entry name" value="TNFACTORR6"/>
</dbReference>
<proteinExistence type="predicted"/>
<feature type="repeat" description="TNFR-Cys" evidence="18">
    <location>
        <begin position="127"/>
        <end position="166"/>
    </location>
</feature>
<dbReference type="GO" id="GO:0097192">
    <property type="term" value="P:extrinsic apoptotic signaling pathway in absence of ligand"/>
    <property type="evidence" value="ECO:0007669"/>
    <property type="project" value="TreeGrafter"/>
</dbReference>
<evidence type="ECO:0000256" key="5">
    <source>
        <dbReference type="ARBA" id="ARBA00022703"/>
    </source>
</evidence>
<keyword evidence="19" id="KW-1133">Transmembrane helix</keyword>
<keyword evidence="12" id="KW-0675">Receptor</keyword>
<evidence type="ECO:0000256" key="14">
    <source>
        <dbReference type="ARBA" id="ARBA00023288"/>
    </source>
</evidence>
<evidence type="ECO:0000256" key="9">
    <source>
        <dbReference type="ARBA" id="ARBA00023136"/>
    </source>
</evidence>
<dbReference type="GO" id="GO:0032872">
    <property type="term" value="P:regulation of stress-activated MAPK cascade"/>
    <property type="evidence" value="ECO:0007669"/>
    <property type="project" value="TreeGrafter"/>
</dbReference>
<dbReference type="GO" id="GO:0097049">
    <property type="term" value="P:motor neuron apoptotic process"/>
    <property type="evidence" value="ECO:0007669"/>
    <property type="project" value="TreeGrafter"/>
</dbReference>
<dbReference type="InterPro" id="IPR033999">
    <property type="entry name" value="TNFRSF6_N"/>
</dbReference>
<dbReference type="GO" id="GO:0006924">
    <property type="term" value="P:activation-induced cell death of T cells"/>
    <property type="evidence" value="ECO:0007669"/>
    <property type="project" value="TreeGrafter"/>
</dbReference>
<feature type="disulfide bond" evidence="18">
    <location>
        <begin position="128"/>
        <end position="143"/>
    </location>
</feature>
<protein>
    <recommendedName>
        <fullName evidence="3">Tumor necrosis factor receptor superfamily member 6</fullName>
    </recommendedName>
    <alternativeName>
        <fullName evidence="16">Apo-1 antigen</fullName>
    </alternativeName>
    <alternativeName>
        <fullName evidence="17">Apoptosis-mediating surface antigen FAS</fullName>
    </alternativeName>
    <alternativeName>
        <fullName evidence="15">FASLG receptor</fullName>
    </alternativeName>
</protein>
<keyword evidence="4" id="KW-1003">Cell membrane</keyword>
<feature type="signal peptide" evidence="20">
    <location>
        <begin position="1"/>
        <end position="20"/>
    </location>
</feature>
<comment type="subcellular location">
    <subcellularLocation>
        <location evidence="1">Cell membrane</location>
        <topology evidence="1">Single-pass type I membrane protein</topology>
    </subcellularLocation>
    <subcellularLocation>
        <location evidence="2">Membrane raft</location>
    </subcellularLocation>
</comment>
<keyword evidence="6 20" id="KW-0732">Signal</keyword>
<accession>A0A8B9IRV1</accession>
<dbReference type="SMART" id="SM00005">
    <property type="entry name" value="DEATH"/>
    <property type="match status" value="1"/>
</dbReference>
<keyword evidence="13" id="KW-0325">Glycoprotein</keyword>
<dbReference type="Ensembl" id="ENSACOT00000000827.1">
    <property type="protein sequence ID" value="ENSACOP00000000800.1"/>
    <property type="gene ID" value="ENSACOG00000000595.1"/>
</dbReference>
<dbReference type="AlphaFoldDB" id="A0A8B9IRV1"/>
<dbReference type="Gene3D" id="2.10.50.10">
    <property type="entry name" value="Tumor Necrosis Factor Receptor, subunit A, domain 2"/>
    <property type="match status" value="2"/>
</dbReference>
<dbReference type="SUPFAM" id="SSF57586">
    <property type="entry name" value="TNF receptor-like"/>
    <property type="match status" value="2"/>
</dbReference>
<evidence type="ECO:0000256" key="10">
    <source>
        <dbReference type="ARBA" id="ARBA00023139"/>
    </source>
</evidence>